<dbReference type="InterPro" id="IPR000801">
    <property type="entry name" value="Esterase-like"/>
</dbReference>
<keyword evidence="2" id="KW-0378">Hydrolase</keyword>
<evidence type="ECO:0000313" key="3">
    <source>
        <dbReference type="EMBL" id="KAL1881300.1"/>
    </source>
</evidence>
<proteinExistence type="inferred from homology"/>
<dbReference type="InterPro" id="IPR052558">
    <property type="entry name" value="Siderophore_Hydrolase_D"/>
</dbReference>
<evidence type="ECO:0000313" key="4">
    <source>
        <dbReference type="Proteomes" id="UP001583177"/>
    </source>
</evidence>
<dbReference type="Gene3D" id="3.40.50.1820">
    <property type="entry name" value="alpha/beta hydrolase"/>
    <property type="match status" value="1"/>
</dbReference>
<gene>
    <name evidence="3" type="ORF">Daus18300_001153</name>
</gene>
<comment type="caution">
    <text evidence="3">The sequence shown here is derived from an EMBL/GenBank/DDBJ whole genome shotgun (WGS) entry which is preliminary data.</text>
</comment>
<organism evidence="3 4">
    <name type="scientific">Diaporthe australafricana</name>
    <dbReference type="NCBI Taxonomy" id="127596"/>
    <lineage>
        <taxon>Eukaryota</taxon>
        <taxon>Fungi</taxon>
        <taxon>Dikarya</taxon>
        <taxon>Ascomycota</taxon>
        <taxon>Pezizomycotina</taxon>
        <taxon>Sordariomycetes</taxon>
        <taxon>Sordariomycetidae</taxon>
        <taxon>Diaporthales</taxon>
        <taxon>Diaporthaceae</taxon>
        <taxon>Diaporthe</taxon>
    </lineage>
</organism>
<sequence length="313" mass="34176">MALTNSTWSFTPIVEAFPQTVLPNVAYWNVTNGANLAYQVSLSWPLDWPASRDVENKTALTMYVLDGNALGMTATEAWRRRDAVETGQPDYIVVSIGYPVSDSAYGAQRSIDFQPVTPGEDPPAVPGVREGADDFIAFIEGALRPFVRDQAFGGAGGGVDFGREALYGHSFGGLFVVYALLRRPDLVDTFLAASPALYWNGHYILNHTGWLDEAPPPPSGDVAAAPAFRLAYGSLEQDAVRRRTETQEEFEARVELLRGFGLLHMGEECAELMDKIGSSDRLRDAELKVYDGSDHASVGAVALTDGLDYFIDW</sequence>
<reference evidence="3 4" key="1">
    <citation type="journal article" date="2024" name="IMA Fungus">
        <title>IMA Genome - F19 : A genome assembly and annotation guide to empower mycologists, including annotated draft genome sequences of Ceratocystis pirilliformis, Diaporthe australafricana, Fusarium ophioides, Paecilomyces lecythidis, and Sporothrix stenoceras.</title>
        <authorList>
            <person name="Aylward J."/>
            <person name="Wilson A.M."/>
            <person name="Visagie C.M."/>
            <person name="Spraker J."/>
            <person name="Barnes I."/>
            <person name="Buitendag C."/>
            <person name="Ceriani C."/>
            <person name="Del Mar Angel L."/>
            <person name="du Plessis D."/>
            <person name="Fuchs T."/>
            <person name="Gasser K."/>
            <person name="Kramer D."/>
            <person name="Li W."/>
            <person name="Munsamy K."/>
            <person name="Piso A."/>
            <person name="Price J.L."/>
            <person name="Sonnekus B."/>
            <person name="Thomas C."/>
            <person name="van der Nest A."/>
            <person name="van Dijk A."/>
            <person name="van Heerden A."/>
            <person name="van Vuuren N."/>
            <person name="Yilmaz N."/>
            <person name="Duong T.A."/>
            <person name="van der Merwe N.A."/>
            <person name="Wingfield M.J."/>
            <person name="Wingfield B.D."/>
        </authorList>
    </citation>
    <scope>NUCLEOTIDE SEQUENCE [LARGE SCALE GENOMIC DNA]</scope>
    <source>
        <strain evidence="3 4">CMW 18300</strain>
    </source>
</reference>
<dbReference type="Pfam" id="PF00756">
    <property type="entry name" value="Esterase"/>
    <property type="match status" value="1"/>
</dbReference>
<dbReference type="PANTHER" id="PTHR40841">
    <property type="entry name" value="SIDEROPHORE TRIACETYLFUSARININE C ESTERASE"/>
    <property type="match status" value="1"/>
</dbReference>
<evidence type="ECO:0000256" key="2">
    <source>
        <dbReference type="ARBA" id="ARBA00022801"/>
    </source>
</evidence>
<evidence type="ECO:0000256" key="1">
    <source>
        <dbReference type="ARBA" id="ARBA00005622"/>
    </source>
</evidence>
<dbReference type="InterPro" id="IPR029058">
    <property type="entry name" value="AB_hydrolase_fold"/>
</dbReference>
<dbReference type="EMBL" id="JAWRVE010000006">
    <property type="protein sequence ID" value="KAL1881300.1"/>
    <property type="molecule type" value="Genomic_DNA"/>
</dbReference>
<evidence type="ECO:0008006" key="5">
    <source>
        <dbReference type="Google" id="ProtNLM"/>
    </source>
</evidence>
<accession>A0ABR3Y064</accession>
<comment type="similarity">
    <text evidence="1">Belongs to the esterase D family.</text>
</comment>
<protein>
    <recommendedName>
        <fullName evidence="5">Siderophore esteras-like protein IroE-like protein</fullName>
    </recommendedName>
</protein>
<dbReference type="PANTHER" id="PTHR40841:SF2">
    <property type="entry name" value="SIDEROPHORE-DEGRADING ESTERASE (EUROFUNG)"/>
    <property type="match status" value="1"/>
</dbReference>
<keyword evidence="4" id="KW-1185">Reference proteome</keyword>
<name>A0ABR3Y064_9PEZI</name>
<dbReference type="Proteomes" id="UP001583177">
    <property type="component" value="Unassembled WGS sequence"/>
</dbReference>
<dbReference type="SUPFAM" id="SSF53474">
    <property type="entry name" value="alpha/beta-Hydrolases"/>
    <property type="match status" value="1"/>
</dbReference>